<feature type="domain" description="Kinesin motor" evidence="7">
    <location>
        <begin position="64"/>
        <end position="414"/>
    </location>
</feature>
<dbReference type="PANTHER" id="PTHR47968:SF67">
    <property type="entry name" value="KINESIN MOTOR DOMAIN-CONTAINING PROTEIN"/>
    <property type="match status" value="1"/>
</dbReference>
<dbReference type="PANTHER" id="PTHR47968">
    <property type="entry name" value="CENTROMERE PROTEIN E"/>
    <property type="match status" value="1"/>
</dbReference>
<feature type="region of interest" description="Disordered" evidence="6">
    <location>
        <begin position="1"/>
        <end position="66"/>
    </location>
</feature>
<comment type="similarity">
    <text evidence="3 4">Belongs to the TRAFAC class myosin-kinesin ATPase superfamily. Kinesin family.</text>
</comment>
<dbReference type="Gene3D" id="3.40.850.10">
    <property type="entry name" value="Kinesin motor domain"/>
    <property type="match status" value="1"/>
</dbReference>
<evidence type="ECO:0000259" key="7">
    <source>
        <dbReference type="PROSITE" id="PS50067"/>
    </source>
</evidence>
<dbReference type="Proteomes" id="UP000018201">
    <property type="component" value="Unassembled WGS sequence"/>
</dbReference>
<keyword evidence="3 4" id="KW-0505">Motor protein</keyword>
<dbReference type="PROSITE" id="PS50067">
    <property type="entry name" value="KINESIN_MOTOR_2"/>
    <property type="match status" value="1"/>
</dbReference>
<dbReference type="VEuPathDB" id="ToxoDB:EPH_0005820"/>
<dbReference type="Pfam" id="PF00225">
    <property type="entry name" value="Kinesin"/>
    <property type="match status" value="1"/>
</dbReference>
<keyword evidence="2 3" id="KW-0067">ATP-binding</keyword>
<dbReference type="InterPro" id="IPR001752">
    <property type="entry name" value="Kinesin_motor_dom"/>
</dbReference>
<dbReference type="InterPro" id="IPR027417">
    <property type="entry name" value="P-loop_NTPase"/>
</dbReference>
<dbReference type="Pfam" id="PF23735">
    <property type="entry name" value="KIF9"/>
    <property type="match status" value="1"/>
</dbReference>
<evidence type="ECO:0000256" key="6">
    <source>
        <dbReference type="SAM" id="MobiDB-lite"/>
    </source>
</evidence>
<name>U6G7X7_9EIME</name>
<dbReference type="PRINTS" id="PR00380">
    <property type="entry name" value="KINESINHEAVY"/>
</dbReference>
<keyword evidence="4" id="KW-0493">Microtubule</keyword>
<keyword evidence="5" id="KW-0175">Coiled coil</keyword>
<keyword evidence="9" id="KW-1185">Reference proteome</keyword>
<organism evidence="8 9">
    <name type="scientific">Eimeria praecox</name>
    <dbReference type="NCBI Taxonomy" id="51316"/>
    <lineage>
        <taxon>Eukaryota</taxon>
        <taxon>Sar</taxon>
        <taxon>Alveolata</taxon>
        <taxon>Apicomplexa</taxon>
        <taxon>Conoidasida</taxon>
        <taxon>Coccidia</taxon>
        <taxon>Eucoccidiorida</taxon>
        <taxon>Eimeriorina</taxon>
        <taxon>Eimeriidae</taxon>
        <taxon>Eimeria</taxon>
    </lineage>
</organism>
<dbReference type="EMBL" id="HG691001">
    <property type="protein sequence ID" value="CDI75582.1"/>
    <property type="molecule type" value="Genomic_DNA"/>
</dbReference>
<proteinExistence type="inferred from homology"/>
<protein>
    <recommendedName>
        <fullName evidence="4">Kinesin-like protein</fullName>
    </recommendedName>
</protein>
<evidence type="ECO:0000256" key="4">
    <source>
        <dbReference type="RuleBase" id="RU000394"/>
    </source>
</evidence>
<evidence type="ECO:0000313" key="9">
    <source>
        <dbReference type="Proteomes" id="UP000018201"/>
    </source>
</evidence>
<reference evidence="8" key="2">
    <citation type="submission" date="2013-10" db="EMBL/GenBank/DDBJ databases">
        <authorList>
            <person name="Aslett M."/>
        </authorList>
    </citation>
    <scope>NUCLEOTIDE SEQUENCE [LARGE SCALE GENOMIC DNA]</scope>
    <source>
        <strain evidence="8">Houghton</strain>
    </source>
</reference>
<keyword evidence="1 3" id="KW-0547">Nucleotide-binding</keyword>
<dbReference type="InterPro" id="IPR036961">
    <property type="entry name" value="Kinesin_motor_dom_sf"/>
</dbReference>
<dbReference type="OrthoDB" id="3176171at2759"/>
<reference evidence="8" key="1">
    <citation type="submission" date="2013-10" db="EMBL/GenBank/DDBJ databases">
        <title>Genomic analysis of the causative agents of coccidiosis in chickens.</title>
        <authorList>
            <person name="Reid A.J."/>
            <person name="Blake D."/>
            <person name="Billington K."/>
            <person name="Browne H."/>
            <person name="Dunn M."/>
            <person name="Hung S."/>
            <person name="Kawahara F."/>
            <person name="Miranda-Saavedra D."/>
            <person name="Mourier T."/>
            <person name="Nagra H."/>
            <person name="Otto T.D."/>
            <person name="Rawlings N."/>
            <person name="Sanchez A."/>
            <person name="Sanders M."/>
            <person name="Subramaniam C."/>
            <person name="Tay Y."/>
            <person name="Dear P."/>
            <person name="Doerig C."/>
            <person name="Gruber A."/>
            <person name="Parkinson J."/>
            <person name="Shirley M."/>
            <person name="Wan K.L."/>
            <person name="Berriman M."/>
            <person name="Tomley F."/>
            <person name="Pain A."/>
        </authorList>
    </citation>
    <scope>NUCLEOTIDE SEQUENCE [LARGE SCALE GENOMIC DNA]</scope>
    <source>
        <strain evidence="8">Houghton</strain>
    </source>
</reference>
<dbReference type="InterPro" id="IPR019821">
    <property type="entry name" value="Kinesin_motor_CS"/>
</dbReference>
<evidence type="ECO:0000256" key="2">
    <source>
        <dbReference type="ARBA" id="ARBA00022840"/>
    </source>
</evidence>
<feature type="compositionally biased region" description="Polar residues" evidence="6">
    <location>
        <begin position="31"/>
        <end position="44"/>
    </location>
</feature>
<evidence type="ECO:0000313" key="8">
    <source>
        <dbReference type="EMBL" id="CDI75582.1"/>
    </source>
</evidence>
<dbReference type="SMART" id="SM00129">
    <property type="entry name" value="KISc"/>
    <property type="match status" value="1"/>
</dbReference>
<dbReference type="GO" id="GO:0005524">
    <property type="term" value="F:ATP binding"/>
    <property type="evidence" value="ECO:0007669"/>
    <property type="project" value="UniProtKB-UniRule"/>
</dbReference>
<feature type="binding site" evidence="3">
    <location>
        <begin position="156"/>
        <end position="163"/>
    </location>
    <ligand>
        <name>ATP</name>
        <dbReference type="ChEBI" id="CHEBI:30616"/>
    </ligand>
</feature>
<feature type="coiled-coil region" evidence="5">
    <location>
        <begin position="682"/>
        <end position="716"/>
    </location>
</feature>
<dbReference type="GO" id="GO:0003777">
    <property type="term" value="F:microtubule motor activity"/>
    <property type="evidence" value="ECO:0007669"/>
    <property type="project" value="InterPro"/>
</dbReference>
<evidence type="ECO:0000256" key="5">
    <source>
        <dbReference type="SAM" id="Coils"/>
    </source>
</evidence>
<gene>
    <name evidence="8" type="ORF">EPH_0005820</name>
</gene>
<dbReference type="GO" id="GO:0007018">
    <property type="term" value="P:microtubule-based movement"/>
    <property type="evidence" value="ECO:0007669"/>
    <property type="project" value="InterPro"/>
</dbReference>
<evidence type="ECO:0000256" key="3">
    <source>
        <dbReference type="PROSITE-ProRule" id="PRU00283"/>
    </source>
</evidence>
<dbReference type="SUPFAM" id="SSF52540">
    <property type="entry name" value="P-loop containing nucleoside triphosphate hydrolases"/>
    <property type="match status" value="1"/>
</dbReference>
<dbReference type="InterPro" id="IPR027640">
    <property type="entry name" value="Kinesin-like_fam"/>
</dbReference>
<dbReference type="PROSITE" id="PS00411">
    <property type="entry name" value="KINESIN_MOTOR_1"/>
    <property type="match status" value="1"/>
</dbReference>
<dbReference type="GO" id="GO:0008017">
    <property type="term" value="F:microtubule binding"/>
    <property type="evidence" value="ECO:0007669"/>
    <property type="project" value="InterPro"/>
</dbReference>
<accession>U6G7X7</accession>
<evidence type="ECO:0000256" key="1">
    <source>
        <dbReference type="ARBA" id="ARBA00022741"/>
    </source>
</evidence>
<dbReference type="AlphaFoldDB" id="U6G7X7"/>
<sequence length="916" mass="100623">MIDSHAEAEASSGGNNSTADHQPREQEQQDSEPASSGGNNSTADHQPREQEQQDSEPEEIGSSKIQVYLRMRPMEGRCWWHRIGGAEKRTLITTIPKGESASSSSSALNNTRQEYAFQFDGIYNENATQEEVFSGVALPVVNDALRGINGTIFAYGQTGTGKTYTITGAAEAFELRGIIPRALAHVFDFVANCTSREFSLAVSYLEIYQDKGYDLLMKAEKQNNTSSRNLEDLKRVYAVADEQGNVCLRGLSVNPVRTEEEALNLLFIGDANRIVAETPLNDCSTRSHCIFTVWIASKETGSSSTKKAKLHLVDLAGSERVKQSGTRPGDCIFQEACSINLTLHYLEQVIVALQQKAAGQATHVPYRNSLMTSVLKDSLGGNCKTRMIATVALELYAINETINTCRFAQAVAQVRNEAEVNEEEEPSAIIQRLQKENEKLRGQLQLAAAAATGEDIEITEETNAICRDAVERFLMAEGADTQLPVTASEMTDANGRCRRRDCKEALQRLQLHVEQRDAEIATLLGIIHQSSDPASNSSSNTGNNVYDPLGALTRAAVEAAVRAGSGFRERDGNGEEEKPWLAGAEATALLKDRGRAFEVLRRSARKTEFLEADSKRMQELYMEANKCKEAAMKAKEKIADARSSLEKIRIRKCLQSGNKGEILLEEDTPEETHLLQQVAVWRDEYIKNINDLNAAKRELKRLYLTVERNRKKLQQDFEGWFNTIANKEQSELPIQPSSMQKSALSGLPATLDSLQDALLPNSSPQKEEDQLPMNAKQTNTSQVTPWFTPHSAFAMGLENTEQQLTPVAAVSSPPLEEASMLNLPAEESMNRPRPLALGCVDMAACSSSNRERSSSLVSSQCSSSLDNHIVGEVPPTEVYTGDPSADADIKAFYEAVAAGSGLQATGGNKEEKQMYC</sequence>
<feature type="coiled-coil region" evidence="5">
    <location>
        <begin position="617"/>
        <end position="651"/>
    </location>
</feature>
<feature type="region of interest" description="Disordered" evidence="6">
    <location>
        <begin position="857"/>
        <end position="882"/>
    </location>
</feature>
<dbReference type="InterPro" id="IPR056524">
    <property type="entry name" value="KIF6/9_C"/>
</dbReference>
<dbReference type="GO" id="GO:0005874">
    <property type="term" value="C:microtubule"/>
    <property type="evidence" value="ECO:0007669"/>
    <property type="project" value="UniProtKB-KW"/>
</dbReference>